<evidence type="ECO:0000313" key="5">
    <source>
        <dbReference type="Proteomes" id="UP000246005"/>
    </source>
</evidence>
<dbReference type="AlphaFoldDB" id="A0A316HIJ6"/>
<sequence length="387" mass="40676">MRILSGLLVAAALCTGVVLPAQAAGDIDLCVSNGRNAGFSGEKLVVAVAVGMAESRCDPSARYVNSDSHNSVDRGLWQINDYWHSEVSDSCAYNAACNAKEAYRISDQGTDWTPWSTYKSGSYKQFMDDARTAIGAAPAPVLPAKSVNGDKYDDALGVDPSGTAWIYKGKAGGGFMAGARLGPGWGGFSKIGIGDSNADGWADLWAIGSGTLYYWHNQGNGTFGSAQTVGTGWAAMENVAFGDVNGDNRADILARDGGNMYLYVGRGSGRFAERDLVGAGWASLFRHTAADADGDSDGDIWATNSSGELYFWKRSGADFATAVQVGSGWNGFRQMTSMDVNGDNKADLVAIRTSDNTLWQWLGTGNGGFGTGTQVGSGWTGWTLAAN</sequence>
<evidence type="ECO:0000256" key="1">
    <source>
        <dbReference type="ARBA" id="ARBA00022729"/>
    </source>
</evidence>
<comment type="caution">
    <text evidence="4">The sequence shown here is derived from an EMBL/GenBank/DDBJ whole genome shotgun (WGS) entry which is preliminary data.</text>
</comment>
<feature type="domain" description="Transglycosylase SLT" evidence="3">
    <location>
        <begin position="34"/>
        <end position="117"/>
    </location>
</feature>
<protein>
    <submittedName>
        <fullName evidence="4">VCBS repeat protein</fullName>
    </submittedName>
</protein>
<dbReference type="PANTHER" id="PTHR44103:SF1">
    <property type="entry name" value="PROPROTEIN CONVERTASE P"/>
    <property type="match status" value="1"/>
</dbReference>
<dbReference type="Proteomes" id="UP000246005">
    <property type="component" value="Unassembled WGS sequence"/>
</dbReference>
<name>A0A316HIJ6_9PSEU</name>
<dbReference type="SUPFAM" id="SSF69318">
    <property type="entry name" value="Integrin alpha N-terminal domain"/>
    <property type="match status" value="1"/>
</dbReference>
<feature type="signal peptide" evidence="2">
    <location>
        <begin position="1"/>
        <end position="23"/>
    </location>
</feature>
<dbReference type="InterPro" id="IPR013517">
    <property type="entry name" value="FG-GAP"/>
</dbReference>
<reference evidence="4 5" key="1">
    <citation type="submission" date="2018-05" db="EMBL/GenBank/DDBJ databases">
        <title>Genomic Encyclopedia of Type Strains, Phase IV (KMG-IV): sequencing the most valuable type-strain genomes for metagenomic binning, comparative biology and taxonomic classification.</title>
        <authorList>
            <person name="Goeker M."/>
        </authorList>
    </citation>
    <scope>NUCLEOTIDE SEQUENCE [LARGE SCALE GENOMIC DNA]</scope>
    <source>
        <strain evidence="4 5">DSM 45480</strain>
    </source>
</reference>
<dbReference type="InterPro" id="IPR028994">
    <property type="entry name" value="Integrin_alpha_N"/>
</dbReference>
<dbReference type="PANTHER" id="PTHR44103">
    <property type="entry name" value="PROPROTEIN CONVERTASE P"/>
    <property type="match status" value="1"/>
</dbReference>
<dbReference type="InterPro" id="IPR023346">
    <property type="entry name" value="Lysozyme-like_dom_sf"/>
</dbReference>
<dbReference type="Pfam" id="PF18896">
    <property type="entry name" value="SLT_3"/>
    <property type="match status" value="1"/>
</dbReference>
<organism evidence="4 5">
    <name type="scientific">Lentzea atacamensis</name>
    <dbReference type="NCBI Taxonomy" id="531938"/>
    <lineage>
        <taxon>Bacteria</taxon>
        <taxon>Bacillati</taxon>
        <taxon>Actinomycetota</taxon>
        <taxon>Actinomycetes</taxon>
        <taxon>Pseudonocardiales</taxon>
        <taxon>Pseudonocardiaceae</taxon>
        <taxon>Lentzea</taxon>
    </lineage>
</organism>
<dbReference type="RefSeq" id="WP_109641717.1">
    <property type="nucleotide sequence ID" value="NZ_QGHB01000020.1"/>
</dbReference>
<dbReference type="InterPro" id="IPR043992">
    <property type="entry name" value="SLT_3"/>
</dbReference>
<dbReference type="SUPFAM" id="SSF53955">
    <property type="entry name" value="Lysozyme-like"/>
    <property type="match status" value="1"/>
</dbReference>
<accession>A0A316HIJ6</accession>
<proteinExistence type="predicted"/>
<gene>
    <name evidence="4" type="ORF">C8D88_12079</name>
</gene>
<feature type="chain" id="PRO_5016425499" evidence="2">
    <location>
        <begin position="24"/>
        <end position="387"/>
    </location>
</feature>
<dbReference type="Gene3D" id="2.130.10.130">
    <property type="entry name" value="Integrin alpha, N-terminal"/>
    <property type="match status" value="1"/>
</dbReference>
<dbReference type="EMBL" id="QGHB01000020">
    <property type="protein sequence ID" value="PWK81029.1"/>
    <property type="molecule type" value="Genomic_DNA"/>
</dbReference>
<evidence type="ECO:0000259" key="3">
    <source>
        <dbReference type="Pfam" id="PF18896"/>
    </source>
</evidence>
<evidence type="ECO:0000313" key="4">
    <source>
        <dbReference type="EMBL" id="PWK81029.1"/>
    </source>
</evidence>
<keyword evidence="1 2" id="KW-0732">Signal</keyword>
<evidence type="ECO:0000256" key="2">
    <source>
        <dbReference type="SAM" id="SignalP"/>
    </source>
</evidence>
<dbReference type="Pfam" id="PF13517">
    <property type="entry name" value="FG-GAP_3"/>
    <property type="match status" value="1"/>
</dbReference>